<name>A0A0B7KLV5_BIOOC</name>
<protein>
    <submittedName>
        <fullName evidence="1">Uncharacterized protein</fullName>
    </submittedName>
</protein>
<proteinExistence type="predicted"/>
<accession>A0A0B7KLV5</accession>
<evidence type="ECO:0000313" key="1">
    <source>
        <dbReference type="EMBL" id="CEO58179.1"/>
    </source>
</evidence>
<organism evidence="1">
    <name type="scientific">Bionectria ochroleuca</name>
    <name type="common">Gliocladium roseum</name>
    <dbReference type="NCBI Taxonomy" id="29856"/>
    <lineage>
        <taxon>Eukaryota</taxon>
        <taxon>Fungi</taxon>
        <taxon>Dikarya</taxon>
        <taxon>Ascomycota</taxon>
        <taxon>Pezizomycotina</taxon>
        <taxon>Sordariomycetes</taxon>
        <taxon>Hypocreomycetidae</taxon>
        <taxon>Hypocreales</taxon>
        <taxon>Bionectriaceae</taxon>
        <taxon>Clonostachys</taxon>
    </lineage>
</organism>
<dbReference type="AlphaFoldDB" id="A0A0B7KLV5"/>
<gene>
    <name evidence="1" type="ORF">BN869_000014237_1</name>
</gene>
<reference evidence="1" key="1">
    <citation type="submission" date="2015-01" db="EMBL/GenBank/DDBJ databases">
        <authorList>
            <person name="Durling Mikael"/>
        </authorList>
    </citation>
    <scope>NUCLEOTIDE SEQUENCE</scope>
</reference>
<dbReference type="EMBL" id="CDPU01000472">
    <property type="protein sequence ID" value="CEO58179.1"/>
    <property type="molecule type" value="Genomic_DNA"/>
</dbReference>
<sequence length="83" mass="9176">MVGLLSHARHNWAPKAQILNELDDLLLVSLRPPEVRIPKNLPRFRTWIQAIMPESACEGGCKDGILPQGGGICPFCGTKETIR</sequence>